<dbReference type="Proteomes" id="UP000215335">
    <property type="component" value="Unassembled WGS sequence"/>
</dbReference>
<organism evidence="2 3">
    <name type="scientific">Trichomalopsis sarcophagae</name>
    <dbReference type="NCBI Taxonomy" id="543379"/>
    <lineage>
        <taxon>Eukaryota</taxon>
        <taxon>Metazoa</taxon>
        <taxon>Ecdysozoa</taxon>
        <taxon>Arthropoda</taxon>
        <taxon>Hexapoda</taxon>
        <taxon>Insecta</taxon>
        <taxon>Pterygota</taxon>
        <taxon>Neoptera</taxon>
        <taxon>Endopterygota</taxon>
        <taxon>Hymenoptera</taxon>
        <taxon>Apocrita</taxon>
        <taxon>Proctotrupomorpha</taxon>
        <taxon>Chalcidoidea</taxon>
        <taxon>Pteromalidae</taxon>
        <taxon>Pteromalinae</taxon>
        <taxon>Trichomalopsis</taxon>
    </lineage>
</organism>
<name>A0A232EW97_9HYME</name>
<evidence type="ECO:0000256" key="1">
    <source>
        <dbReference type="SAM" id="SignalP"/>
    </source>
</evidence>
<feature type="signal peptide" evidence="1">
    <location>
        <begin position="1"/>
        <end position="20"/>
    </location>
</feature>
<evidence type="ECO:0000313" key="2">
    <source>
        <dbReference type="EMBL" id="OXU22617.1"/>
    </source>
</evidence>
<keyword evidence="3" id="KW-1185">Reference proteome</keyword>
<feature type="chain" id="PRO_5012150018" evidence="1">
    <location>
        <begin position="21"/>
        <end position="118"/>
    </location>
</feature>
<sequence>MKLYAVVSLLVLLAIHNAESGSWQGDIQKTRLVKLYGFIVKESQMIQSNAVITNTPNAWNCAYAAYPQLTNLLPAYSQEIDKCLKSTTNENDGNRCCDPVDYNTIIKAVAITNNAMKC</sequence>
<keyword evidence="1" id="KW-0732">Signal</keyword>
<dbReference type="AlphaFoldDB" id="A0A232EW97"/>
<dbReference type="EMBL" id="NNAY01001899">
    <property type="protein sequence ID" value="OXU22617.1"/>
    <property type="molecule type" value="Genomic_DNA"/>
</dbReference>
<protein>
    <submittedName>
        <fullName evidence="2">Uncharacterized protein</fullName>
    </submittedName>
</protein>
<accession>A0A232EW97</accession>
<evidence type="ECO:0000313" key="3">
    <source>
        <dbReference type="Proteomes" id="UP000215335"/>
    </source>
</evidence>
<proteinExistence type="predicted"/>
<reference evidence="2 3" key="1">
    <citation type="journal article" date="2017" name="Curr. Biol.">
        <title>The Evolution of Venom by Co-option of Single-Copy Genes.</title>
        <authorList>
            <person name="Martinson E.O."/>
            <person name="Mrinalini"/>
            <person name="Kelkar Y.D."/>
            <person name="Chang C.H."/>
            <person name="Werren J.H."/>
        </authorList>
    </citation>
    <scope>NUCLEOTIDE SEQUENCE [LARGE SCALE GENOMIC DNA]</scope>
    <source>
        <strain evidence="2 3">Alberta</strain>
        <tissue evidence="2">Whole body</tissue>
    </source>
</reference>
<comment type="caution">
    <text evidence="2">The sequence shown here is derived from an EMBL/GenBank/DDBJ whole genome shotgun (WGS) entry which is preliminary data.</text>
</comment>
<gene>
    <name evidence="2" type="ORF">TSAR_008730</name>
</gene>